<evidence type="ECO:0000313" key="2">
    <source>
        <dbReference type="Proteomes" id="UP001075354"/>
    </source>
</evidence>
<evidence type="ECO:0000313" key="1">
    <source>
        <dbReference type="EMBL" id="KAJ1530545.1"/>
    </source>
</evidence>
<comment type="caution">
    <text evidence="1">The sequence shown here is derived from an EMBL/GenBank/DDBJ whole genome shotgun (WGS) entry which is preliminary data.</text>
</comment>
<accession>A0AAV7XWG1</accession>
<gene>
    <name evidence="1" type="ORF">ONE63_005433</name>
</gene>
<dbReference type="AlphaFoldDB" id="A0AAV7XWG1"/>
<dbReference type="EMBL" id="JAPTSV010000002">
    <property type="protein sequence ID" value="KAJ1530545.1"/>
    <property type="molecule type" value="Genomic_DNA"/>
</dbReference>
<protein>
    <submittedName>
        <fullName evidence="1">Uncharacterized protein</fullName>
    </submittedName>
</protein>
<name>A0AAV7XWG1_9NEOP</name>
<reference evidence="1" key="1">
    <citation type="submission" date="2022-12" db="EMBL/GenBank/DDBJ databases">
        <title>Chromosome-level genome assembly of the bean flower thrips Megalurothrips usitatus.</title>
        <authorList>
            <person name="Ma L."/>
            <person name="Liu Q."/>
            <person name="Li H."/>
            <person name="Cai W."/>
        </authorList>
    </citation>
    <scope>NUCLEOTIDE SEQUENCE</scope>
    <source>
        <strain evidence="1">Cailab_2022a</strain>
    </source>
</reference>
<dbReference type="Proteomes" id="UP001075354">
    <property type="component" value="Chromosome 2"/>
</dbReference>
<sequence length="67" mass="7238">MVAPLRSRLGRLNGQPGRSLLAHANVRLVPSPLEIGCRTSAGRFCLAVACGKRVCLARAEHGLMWLE</sequence>
<keyword evidence="2" id="KW-1185">Reference proteome</keyword>
<proteinExistence type="predicted"/>
<organism evidence="1 2">
    <name type="scientific">Megalurothrips usitatus</name>
    <name type="common">bean blossom thrips</name>
    <dbReference type="NCBI Taxonomy" id="439358"/>
    <lineage>
        <taxon>Eukaryota</taxon>
        <taxon>Metazoa</taxon>
        <taxon>Ecdysozoa</taxon>
        <taxon>Arthropoda</taxon>
        <taxon>Hexapoda</taxon>
        <taxon>Insecta</taxon>
        <taxon>Pterygota</taxon>
        <taxon>Neoptera</taxon>
        <taxon>Paraneoptera</taxon>
        <taxon>Thysanoptera</taxon>
        <taxon>Terebrantia</taxon>
        <taxon>Thripoidea</taxon>
        <taxon>Thripidae</taxon>
        <taxon>Megalurothrips</taxon>
    </lineage>
</organism>